<dbReference type="CDD" id="cd07821">
    <property type="entry name" value="PYR_PYL_RCAR_like"/>
    <property type="match status" value="1"/>
</dbReference>
<dbReference type="InterPro" id="IPR053249">
    <property type="entry name" value="LFS"/>
</dbReference>
<proteinExistence type="predicted"/>
<evidence type="ECO:0000313" key="1">
    <source>
        <dbReference type="EMBL" id="KAK9068382.1"/>
    </source>
</evidence>
<dbReference type="AlphaFoldDB" id="A0AAP0H1K7"/>
<dbReference type="Gene3D" id="3.30.530.20">
    <property type="match status" value="1"/>
</dbReference>
<dbReference type="InterPro" id="IPR023393">
    <property type="entry name" value="START-like_dom_sf"/>
</dbReference>
<dbReference type="PANTHER" id="PTHR33789">
    <property type="entry name" value="LACHRYMATORY-FACTOR SYNTHASE"/>
    <property type="match status" value="1"/>
</dbReference>
<dbReference type="FunFam" id="3.30.530.20:FF:000064">
    <property type="entry name" value="Lachrymatory-factor synthase"/>
    <property type="match status" value="1"/>
</dbReference>
<dbReference type="InterPro" id="IPR019587">
    <property type="entry name" value="Polyketide_cyclase/dehydratase"/>
</dbReference>
<protein>
    <recommendedName>
        <fullName evidence="3">Lachrymatory factor synthase</fullName>
    </recommendedName>
</protein>
<dbReference type="PANTHER" id="PTHR33789:SF11">
    <property type="entry name" value="OS05G0202300 PROTEIN"/>
    <property type="match status" value="1"/>
</dbReference>
<dbReference type="GO" id="GO:0004864">
    <property type="term" value="F:protein phosphatase inhibitor activity"/>
    <property type="evidence" value="ECO:0007669"/>
    <property type="project" value="UniProtKB-ARBA"/>
</dbReference>
<dbReference type="EMBL" id="JBCNJP010000014">
    <property type="protein sequence ID" value="KAK9068382.1"/>
    <property type="molecule type" value="Genomic_DNA"/>
</dbReference>
<keyword evidence="2" id="KW-1185">Reference proteome</keyword>
<evidence type="ECO:0008006" key="3">
    <source>
        <dbReference type="Google" id="ProtNLM"/>
    </source>
</evidence>
<dbReference type="Pfam" id="PF10604">
    <property type="entry name" value="Polyketide_cyc2"/>
    <property type="match status" value="1"/>
</dbReference>
<accession>A0AAP0H1K7</accession>
<organism evidence="1 2">
    <name type="scientific">Deinandra increscens subsp. villosa</name>
    <dbReference type="NCBI Taxonomy" id="3103831"/>
    <lineage>
        <taxon>Eukaryota</taxon>
        <taxon>Viridiplantae</taxon>
        <taxon>Streptophyta</taxon>
        <taxon>Embryophyta</taxon>
        <taxon>Tracheophyta</taxon>
        <taxon>Spermatophyta</taxon>
        <taxon>Magnoliopsida</taxon>
        <taxon>eudicotyledons</taxon>
        <taxon>Gunneridae</taxon>
        <taxon>Pentapetalae</taxon>
        <taxon>asterids</taxon>
        <taxon>campanulids</taxon>
        <taxon>Asterales</taxon>
        <taxon>Asteraceae</taxon>
        <taxon>Asteroideae</taxon>
        <taxon>Heliantheae alliance</taxon>
        <taxon>Madieae</taxon>
        <taxon>Madiinae</taxon>
        <taxon>Deinandra</taxon>
    </lineage>
</organism>
<evidence type="ECO:0000313" key="2">
    <source>
        <dbReference type="Proteomes" id="UP001408789"/>
    </source>
</evidence>
<name>A0AAP0H1K7_9ASTR</name>
<reference evidence="1 2" key="1">
    <citation type="submission" date="2024-04" db="EMBL/GenBank/DDBJ databases">
        <title>The reference genome of an endangered Asteraceae, Deinandra increscens subsp. villosa, native to the Central Coast of California.</title>
        <authorList>
            <person name="Guilliams M."/>
            <person name="Hasenstab-Lehman K."/>
            <person name="Meyer R."/>
            <person name="Mcevoy S."/>
        </authorList>
    </citation>
    <scope>NUCLEOTIDE SEQUENCE [LARGE SCALE GENOMIC DNA]</scope>
    <source>
        <tissue evidence="1">Leaf</tissue>
    </source>
</reference>
<dbReference type="SUPFAM" id="SSF55961">
    <property type="entry name" value="Bet v1-like"/>
    <property type="match status" value="1"/>
</dbReference>
<dbReference type="Proteomes" id="UP001408789">
    <property type="component" value="Unassembled WGS sequence"/>
</dbReference>
<gene>
    <name evidence="1" type="ORF">SSX86_012495</name>
</gene>
<sequence>MAEEPKSPKLEGKATAKLTHTTPQQLWPLLEDFCNFHKWLPTLDTCHHVQGLHGQPGLIRYCATVIQPSSTDGAVQAPTVKWCHEKLLAIDPVQRFLRYEIGENNLGFTSYVSEMKVVESGGGGGGCMVEWSFTADPVEGLRSEDLCGYIQSALEGMVERMEKELQAQAATN</sequence>
<comment type="caution">
    <text evidence="1">The sequence shown here is derived from an EMBL/GenBank/DDBJ whole genome shotgun (WGS) entry which is preliminary data.</text>
</comment>